<name>A0A0F3GTG7_9BACT</name>
<protein>
    <submittedName>
        <fullName evidence="1">Uncharacterized protein</fullName>
    </submittedName>
</protein>
<sequence length="75" mass="8726">MQAIGYLDRGCTKVAQYSQPATQNMKDYNNTSVEVLIEEDSPPRRLRGLSTPLRPRTLSSQIGFRKPYEKYRLKY</sequence>
<organism evidence="1 2">
    <name type="scientific">Candidatus Magnetobacterium bavaricum</name>
    <dbReference type="NCBI Taxonomy" id="29290"/>
    <lineage>
        <taxon>Bacteria</taxon>
        <taxon>Pseudomonadati</taxon>
        <taxon>Nitrospirota</taxon>
        <taxon>Thermodesulfovibrionia</taxon>
        <taxon>Thermodesulfovibrionales</taxon>
        <taxon>Candidatus Magnetobacteriaceae</taxon>
        <taxon>Candidatus Magnetobacterium</taxon>
    </lineage>
</organism>
<accession>A0A0F3GTG7</accession>
<dbReference type="Proteomes" id="UP000033423">
    <property type="component" value="Unassembled WGS sequence"/>
</dbReference>
<proteinExistence type="predicted"/>
<gene>
    <name evidence="1" type="ORF">MBAV_002566</name>
</gene>
<keyword evidence="2" id="KW-1185">Reference proteome</keyword>
<comment type="caution">
    <text evidence="1">The sequence shown here is derived from an EMBL/GenBank/DDBJ whole genome shotgun (WGS) entry which is preliminary data.</text>
</comment>
<evidence type="ECO:0000313" key="1">
    <source>
        <dbReference type="EMBL" id="KJU85234.1"/>
    </source>
</evidence>
<dbReference type="EMBL" id="LACI01001110">
    <property type="protein sequence ID" value="KJU85234.1"/>
    <property type="molecule type" value="Genomic_DNA"/>
</dbReference>
<dbReference type="AlphaFoldDB" id="A0A0F3GTG7"/>
<reference evidence="1 2" key="1">
    <citation type="submission" date="2015-02" db="EMBL/GenBank/DDBJ databases">
        <title>Single-cell genomics of uncultivated deep-branching MTB reveals a conserved set of magnetosome genes.</title>
        <authorList>
            <person name="Kolinko S."/>
            <person name="Richter M."/>
            <person name="Glockner F.O."/>
            <person name="Brachmann A."/>
            <person name="Schuler D."/>
        </authorList>
    </citation>
    <scope>NUCLEOTIDE SEQUENCE [LARGE SCALE GENOMIC DNA]</scope>
    <source>
        <strain evidence="1">TM-1</strain>
    </source>
</reference>
<evidence type="ECO:0000313" key="2">
    <source>
        <dbReference type="Proteomes" id="UP000033423"/>
    </source>
</evidence>